<keyword evidence="1" id="KW-1185">Reference proteome</keyword>
<proteinExistence type="predicted"/>
<dbReference type="WBParaSite" id="SMUV_0000403301-mRNA-1">
    <property type="protein sequence ID" value="SMUV_0000403301-mRNA-1"/>
    <property type="gene ID" value="SMUV_0000403301"/>
</dbReference>
<name>A0A0N5AI08_9BILA</name>
<sequence>MDIARFVICGAINDATNIQQVWQCVLEERAYGKRRVVPDQVEIDGYSEFKVTIGRLREVLVLLAYVCVIEGGKVDETANKRLFLEGERKERWIGGSSSSSGGGSSGGIQLILDVIDVMKKTVDEESFVVVL</sequence>
<protein>
    <submittedName>
        <fullName evidence="2">Ketoacyl_synth_N domain-containing protein</fullName>
    </submittedName>
</protein>
<dbReference type="AlphaFoldDB" id="A0A0N5AI08"/>
<evidence type="ECO:0000313" key="2">
    <source>
        <dbReference type="WBParaSite" id="SMUV_0000403301-mRNA-1"/>
    </source>
</evidence>
<accession>A0A0N5AI08</accession>
<reference evidence="2" key="1">
    <citation type="submission" date="2017-02" db="UniProtKB">
        <authorList>
            <consortium name="WormBaseParasite"/>
        </authorList>
    </citation>
    <scope>IDENTIFICATION</scope>
</reference>
<dbReference type="Proteomes" id="UP000046393">
    <property type="component" value="Unplaced"/>
</dbReference>
<evidence type="ECO:0000313" key="1">
    <source>
        <dbReference type="Proteomes" id="UP000046393"/>
    </source>
</evidence>
<organism evidence="1 2">
    <name type="scientific">Syphacia muris</name>
    <dbReference type="NCBI Taxonomy" id="451379"/>
    <lineage>
        <taxon>Eukaryota</taxon>
        <taxon>Metazoa</taxon>
        <taxon>Ecdysozoa</taxon>
        <taxon>Nematoda</taxon>
        <taxon>Chromadorea</taxon>
        <taxon>Rhabditida</taxon>
        <taxon>Spirurina</taxon>
        <taxon>Oxyuridomorpha</taxon>
        <taxon>Oxyuroidea</taxon>
        <taxon>Oxyuridae</taxon>
        <taxon>Syphacia</taxon>
    </lineage>
</organism>